<dbReference type="Proteomes" id="UP000095463">
    <property type="component" value="Unassembled WGS sequence"/>
</dbReference>
<reference evidence="5 6" key="1">
    <citation type="journal article" date="2015" name="Genome Announc.">
        <title>Genome Assemblies of Three Soil-Associated Devosia species: D. insulae, D. limi, and D. soli.</title>
        <authorList>
            <person name="Hassan Y.I."/>
            <person name="Lepp D."/>
            <person name="Zhou T."/>
        </authorList>
    </citation>
    <scope>NUCLEOTIDE SEQUENCE [LARGE SCALE GENOMIC DNA]</scope>
    <source>
        <strain evidence="5 6">DS-56</strain>
    </source>
</reference>
<dbReference type="SUPFAM" id="SSF51735">
    <property type="entry name" value="NAD(P)-binding Rossmann-fold domains"/>
    <property type="match status" value="1"/>
</dbReference>
<comment type="similarity">
    <text evidence="1">Belongs to the NAD(P)-dependent epimerase/dehydratase family.</text>
</comment>
<dbReference type="Pfam" id="PF01370">
    <property type="entry name" value="Epimerase"/>
    <property type="match status" value="1"/>
</dbReference>
<accession>A0A1E5XN36</accession>
<evidence type="ECO:0000313" key="6">
    <source>
        <dbReference type="Proteomes" id="UP000095463"/>
    </source>
</evidence>
<evidence type="ECO:0000256" key="2">
    <source>
        <dbReference type="ARBA" id="ARBA00023002"/>
    </source>
</evidence>
<feature type="domain" description="NAD-dependent epimerase/dehydratase" evidence="4">
    <location>
        <begin position="1"/>
        <end position="176"/>
    </location>
</feature>
<evidence type="ECO:0000313" key="5">
    <source>
        <dbReference type="EMBL" id="OEO29985.1"/>
    </source>
</evidence>
<proteinExistence type="inferred from homology"/>
<dbReference type="EMBL" id="LAJE02000241">
    <property type="protein sequence ID" value="OEO29985.1"/>
    <property type="molecule type" value="Genomic_DNA"/>
</dbReference>
<dbReference type="GO" id="GO:0016491">
    <property type="term" value="F:oxidoreductase activity"/>
    <property type="evidence" value="ECO:0007669"/>
    <property type="project" value="UniProtKB-KW"/>
</dbReference>
<keyword evidence="3" id="KW-0520">NAD</keyword>
<dbReference type="AlphaFoldDB" id="A0A1E5XN36"/>
<dbReference type="PANTHER" id="PTHR43103:SF5">
    <property type="entry name" value="4-EPIMERASE, PUTATIVE (AFU_ORTHOLOGUE AFUA_7G00360)-RELATED"/>
    <property type="match status" value="1"/>
</dbReference>
<dbReference type="Gene3D" id="3.40.50.720">
    <property type="entry name" value="NAD(P)-binding Rossmann-like Domain"/>
    <property type="match status" value="1"/>
</dbReference>
<keyword evidence="2" id="KW-0560">Oxidoreductase</keyword>
<gene>
    <name evidence="5" type="ORF">VW23_023480</name>
</gene>
<dbReference type="InterPro" id="IPR001509">
    <property type="entry name" value="Epimerase_deHydtase"/>
</dbReference>
<evidence type="ECO:0000256" key="1">
    <source>
        <dbReference type="ARBA" id="ARBA00007637"/>
    </source>
</evidence>
<protein>
    <recommendedName>
        <fullName evidence="4">NAD-dependent epimerase/dehydratase domain-containing protein</fullName>
    </recommendedName>
</protein>
<dbReference type="PANTHER" id="PTHR43103">
    <property type="entry name" value="NUCLEOSIDE-DIPHOSPHATE-SUGAR EPIMERASE"/>
    <property type="match status" value="1"/>
</dbReference>
<dbReference type="CDD" id="cd08946">
    <property type="entry name" value="SDR_e"/>
    <property type="match status" value="1"/>
</dbReference>
<name>A0A1E5XN36_9HYPH</name>
<organism evidence="5 6">
    <name type="scientific">Devosia insulae DS-56</name>
    <dbReference type="NCBI Taxonomy" id="1116389"/>
    <lineage>
        <taxon>Bacteria</taxon>
        <taxon>Pseudomonadati</taxon>
        <taxon>Pseudomonadota</taxon>
        <taxon>Alphaproteobacteria</taxon>
        <taxon>Hyphomicrobiales</taxon>
        <taxon>Devosiaceae</taxon>
        <taxon>Devosia</taxon>
    </lineage>
</organism>
<evidence type="ECO:0000256" key="3">
    <source>
        <dbReference type="ARBA" id="ARBA00023027"/>
    </source>
</evidence>
<dbReference type="InterPro" id="IPR036291">
    <property type="entry name" value="NAD(P)-bd_dom_sf"/>
</dbReference>
<comment type="caution">
    <text evidence="5">The sequence shown here is derived from an EMBL/GenBank/DDBJ whole genome shotgun (WGS) entry which is preliminary data.</text>
</comment>
<sequence length="253" mass="27988">MTGASGLIGGLVIRDLSDKYEFSGLSRRVVPGIVHTQAEIADPVAIRKASEGMDMVLHLAAETHEYDDWDKVMQNTIGGTLNMFRAAQEAGVKRVVFMSTGSTMCGYEWYEGSPYGKLAANQLQALPPGEKLLDYKDPPRPDSFYGVGKLFGENTGRLFSDRYGMSVICIRLGAVLPSDQPELIRHYPGYLSQADAVQMVDKCLDAPESVRFDIFDAISENKRRWRDTSHAKQVIGWRPTGSADKYDIGKLSV</sequence>
<evidence type="ECO:0000259" key="4">
    <source>
        <dbReference type="Pfam" id="PF01370"/>
    </source>
</evidence>
<keyword evidence="6" id="KW-1185">Reference proteome</keyword>